<accession>A0A7J8WNC0</accession>
<evidence type="ECO:0000313" key="3">
    <source>
        <dbReference type="Proteomes" id="UP000593577"/>
    </source>
</evidence>
<evidence type="ECO:0000256" key="1">
    <source>
        <dbReference type="SAM" id="MobiDB-lite"/>
    </source>
</evidence>
<proteinExistence type="predicted"/>
<name>A0A7J8WNC0_GOSAI</name>
<feature type="region of interest" description="Disordered" evidence="1">
    <location>
        <begin position="79"/>
        <end position="100"/>
    </location>
</feature>
<comment type="caution">
    <text evidence="2">The sequence shown here is derived from an EMBL/GenBank/DDBJ whole genome shotgun (WGS) entry which is preliminary data.</text>
</comment>
<keyword evidence="3" id="KW-1185">Reference proteome</keyword>
<organism evidence="2 3">
    <name type="scientific">Gossypium aridum</name>
    <name type="common">American cotton</name>
    <name type="synonym">Erioxylum aridum</name>
    <dbReference type="NCBI Taxonomy" id="34290"/>
    <lineage>
        <taxon>Eukaryota</taxon>
        <taxon>Viridiplantae</taxon>
        <taxon>Streptophyta</taxon>
        <taxon>Embryophyta</taxon>
        <taxon>Tracheophyta</taxon>
        <taxon>Spermatophyta</taxon>
        <taxon>Magnoliopsida</taxon>
        <taxon>eudicotyledons</taxon>
        <taxon>Gunneridae</taxon>
        <taxon>Pentapetalae</taxon>
        <taxon>rosids</taxon>
        <taxon>malvids</taxon>
        <taxon>Malvales</taxon>
        <taxon>Malvaceae</taxon>
        <taxon>Malvoideae</taxon>
        <taxon>Gossypium</taxon>
    </lineage>
</organism>
<gene>
    <name evidence="2" type="ORF">Goari_018002</name>
</gene>
<dbReference type="AlphaFoldDB" id="A0A7J8WNC0"/>
<reference evidence="2 3" key="1">
    <citation type="journal article" date="2019" name="Genome Biol. Evol.">
        <title>Insights into the evolution of the New World diploid cottons (Gossypium, subgenus Houzingenia) based on genome sequencing.</title>
        <authorList>
            <person name="Grover C.E."/>
            <person name="Arick M.A. 2nd"/>
            <person name="Thrash A."/>
            <person name="Conover J.L."/>
            <person name="Sanders W.S."/>
            <person name="Peterson D.G."/>
            <person name="Frelichowski J.E."/>
            <person name="Scheffler J.A."/>
            <person name="Scheffler B.E."/>
            <person name="Wendel J.F."/>
        </authorList>
    </citation>
    <scope>NUCLEOTIDE SEQUENCE [LARGE SCALE GENOMIC DNA]</scope>
    <source>
        <strain evidence="2">185</strain>
        <tissue evidence="2">Leaf</tissue>
    </source>
</reference>
<dbReference type="EMBL" id="JABFAA010000002">
    <property type="protein sequence ID" value="MBA0676527.1"/>
    <property type="molecule type" value="Genomic_DNA"/>
</dbReference>
<evidence type="ECO:0000313" key="2">
    <source>
        <dbReference type="EMBL" id="MBA0676527.1"/>
    </source>
</evidence>
<protein>
    <submittedName>
        <fullName evidence="2">Uncharacterized protein</fullName>
    </submittedName>
</protein>
<dbReference type="Proteomes" id="UP000593577">
    <property type="component" value="Unassembled WGS sequence"/>
</dbReference>
<sequence>MERFGITIKEPIVGPIVHEFYASFRDQESRGPYDAIWEIITVRGEEGRNLNKKMTCEYPICPQINIVRWNSINHLRCKEEEGNDDYKEEEEEEEDREQDS</sequence>
<feature type="compositionally biased region" description="Acidic residues" evidence="1">
    <location>
        <begin position="81"/>
        <end position="100"/>
    </location>
</feature>